<protein>
    <submittedName>
        <fullName evidence="3">FG-GAP repeat</fullName>
    </submittedName>
</protein>
<keyword evidence="4" id="KW-1185">Reference proteome</keyword>
<dbReference type="Proteomes" id="UP000076079">
    <property type="component" value="Chromosome"/>
</dbReference>
<organism evidence="3 4">
    <name type="scientific">Luteitalea pratensis</name>
    <dbReference type="NCBI Taxonomy" id="1855912"/>
    <lineage>
        <taxon>Bacteria</taxon>
        <taxon>Pseudomonadati</taxon>
        <taxon>Acidobacteriota</taxon>
        <taxon>Vicinamibacteria</taxon>
        <taxon>Vicinamibacterales</taxon>
        <taxon>Vicinamibacteraceae</taxon>
        <taxon>Luteitalea</taxon>
    </lineage>
</organism>
<evidence type="ECO:0000313" key="4">
    <source>
        <dbReference type="Proteomes" id="UP000076079"/>
    </source>
</evidence>
<dbReference type="Pfam" id="PF13517">
    <property type="entry name" value="FG-GAP_3"/>
    <property type="match status" value="2"/>
</dbReference>
<feature type="transmembrane region" description="Helical" evidence="2">
    <location>
        <begin position="21"/>
        <end position="39"/>
    </location>
</feature>
<dbReference type="KEGG" id="abac:LuPra_04679"/>
<dbReference type="InterPro" id="IPR028994">
    <property type="entry name" value="Integrin_alpha_N"/>
</dbReference>
<dbReference type="Pfam" id="PF01839">
    <property type="entry name" value="FG-GAP"/>
    <property type="match status" value="1"/>
</dbReference>
<evidence type="ECO:0000313" key="3">
    <source>
        <dbReference type="EMBL" id="AMY11429.1"/>
    </source>
</evidence>
<evidence type="ECO:0000256" key="2">
    <source>
        <dbReference type="SAM" id="Phobius"/>
    </source>
</evidence>
<dbReference type="EMBL" id="CP015136">
    <property type="protein sequence ID" value="AMY11429.1"/>
    <property type="molecule type" value="Genomic_DNA"/>
</dbReference>
<dbReference type="PATRIC" id="fig|1813736.3.peg.4935"/>
<dbReference type="SUPFAM" id="SSF69318">
    <property type="entry name" value="Integrin alpha N-terminal domain"/>
    <property type="match status" value="1"/>
</dbReference>
<dbReference type="STRING" id="1855912.LuPra_04679"/>
<dbReference type="InterPro" id="IPR013517">
    <property type="entry name" value="FG-GAP"/>
</dbReference>
<sequence>MRQAIPDCGTRRRGVASSRQRGITALLGTLVTAGAWLAAQAPPAPRVPTFRKVILDGAFRAEGIALADVNRDGRVDVMAGNAWYGAPLPEAATTAGAWARHEIAPLEPFDAPTGFSNAFHTFALDVNGDGWPDQVVLGYPGEPASWRANPGPRGGVWRTHPVSSSTGNESPAFARLVRGRGPVLVMGVDEQLGWLAPAASPFVPFTFHPISEPKHPTAQRYAHGLGVGDINGDGRADVVSTKGYWVAPETPGDMPWPFTAADLGPDAAHMAIYDVNVDGLADIVASAAHQVGVWWFEQKQASGTRTFVSHEIDASFSQSHALDVGDIDNDGIADVVTGKRRWAHGPTGDPQPNAPGVLYWYQPRRSGTTVSWTKHLIDDTSGVGNQVVLGDVDGDGRLDVASANKHGVFVFLQR</sequence>
<reference evidence="4" key="2">
    <citation type="submission" date="2016-04" db="EMBL/GenBank/DDBJ databases">
        <title>First Complete Genome Sequence of a Subdivision 6 Acidobacterium.</title>
        <authorList>
            <person name="Huang S."/>
            <person name="Vieira S."/>
            <person name="Bunk B."/>
            <person name="Riedel T."/>
            <person name="Sproeer C."/>
            <person name="Overmann J."/>
        </authorList>
    </citation>
    <scope>NUCLEOTIDE SEQUENCE [LARGE SCALE GENOMIC DNA]</scope>
    <source>
        <strain evidence="4">DSM 100886 HEG_-6_39</strain>
    </source>
</reference>
<accession>A0A143PUD6</accession>
<dbReference type="Gene3D" id="2.130.10.130">
    <property type="entry name" value="Integrin alpha, N-terminal"/>
    <property type="match status" value="2"/>
</dbReference>
<gene>
    <name evidence="3" type="ORF">LuPra_04679</name>
</gene>
<dbReference type="AlphaFoldDB" id="A0A143PUD6"/>
<dbReference type="PANTHER" id="PTHR44103">
    <property type="entry name" value="PROPROTEIN CONVERTASE P"/>
    <property type="match status" value="1"/>
</dbReference>
<proteinExistence type="predicted"/>
<reference evidence="3 4" key="1">
    <citation type="journal article" date="2016" name="Genome Announc.">
        <title>First Complete Genome Sequence of a Subdivision 6 Acidobacterium Strain.</title>
        <authorList>
            <person name="Huang S."/>
            <person name="Vieira S."/>
            <person name="Bunk B."/>
            <person name="Riedel T."/>
            <person name="Sproer C."/>
            <person name="Overmann J."/>
        </authorList>
    </citation>
    <scope>NUCLEOTIDE SEQUENCE [LARGE SCALE GENOMIC DNA]</scope>
    <source>
        <strain evidence="4">DSM 100886 HEG_-6_39</strain>
    </source>
</reference>
<keyword evidence="2" id="KW-0472">Membrane</keyword>
<keyword evidence="2" id="KW-1133">Transmembrane helix</keyword>
<dbReference type="PANTHER" id="PTHR44103:SF1">
    <property type="entry name" value="PROPROTEIN CONVERTASE P"/>
    <property type="match status" value="1"/>
</dbReference>
<name>A0A143PUD6_LUTPR</name>
<keyword evidence="2" id="KW-0812">Transmembrane</keyword>
<keyword evidence="1" id="KW-0732">Signal</keyword>
<evidence type="ECO:0000256" key="1">
    <source>
        <dbReference type="ARBA" id="ARBA00022729"/>
    </source>
</evidence>